<dbReference type="CDD" id="cd00096">
    <property type="entry name" value="Ig"/>
    <property type="match status" value="1"/>
</dbReference>
<dbReference type="InterPro" id="IPR007110">
    <property type="entry name" value="Ig-like_dom"/>
</dbReference>
<name>A0AAU9TQU9_EUPED</name>
<evidence type="ECO:0000256" key="5">
    <source>
        <dbReference type="ARBA" id="ARBA00022989"/>
    </source>
</evidence>
<comment type="subcellular location">
    <subcellularLocation>
        <location evidence="1">Membrane</location>
        <topology evidence="1">Single-pass type I membrane protein</topology>
    </subcellularLocation>
</comment>
<evidence type="ECO:0000256" key="4">
    <source>
        <dbReference type="ARBA" id="ARBA00022729"/>
    </source>
</evidence>
<keyword evidence="11" id="KW-1185">Reference proteome</keyword>
<feature type="signal peptide" evidence="8">
    <location>
        <begin position="1"/>
        <end position="18"/>
    </location>
</feature>
<keyword evidence="5" id="KW-1133">Transmembrane helix</keyword>
<evidence type="ECO:0000256" key="7">
    <source>
        <dbReference type="ARBA" id="ARBA00023180"/>
    </source>
</evidence>
<organism evidence="10 11">
    <name type="scientific">Euphydryas editha</name>
    <name type="common">Edith's checkerspot</name>
    <dbReference type="NCBI Taxonomy" id="104508"/>
    <lineage>
        <taxon>Eukaryota</taxon>
        <taxon>Metazoa</taxon>
        <taxon>Ecdysozoa</taxon>
        <taxon>Arthropoda</taxon>
        <taxon>Hexapoda</taxon>
        <taxon>Insecta</taxon>
        <taxon>Pterygota</taxon>
        <taxon>Neoptera</taxon>
        <taxon>Endopterygota</taxon>
        <taxon>Lepidoptera</taxon>
        <taxon>Glossata</taxon>
        <taxon>Ditrysia</taxon>
        <taxon>Papilionoidea</taxon>
        <taxon>Nymphalidae</taxon>
        <taxon>Nymphalinae</taxon>
        <taxon>Euphydryas</taxon>
    </lineage>
</organism>
<evidence type="ECO:0000259" key="9">
    <source>
        <dbReference type="PROSITE" id="PS50835"/>
    </source>
</evidence>
<keyword evidence="4 8" id="KW-0732">Signal</keyword>
<dbReference type="SUPFAM" id="SSF48726">
    <property type="entry name" value="Immunoglobulin"/>
    <property type="match status" value="2"/>
</dbReference>
<dbReference type="EMBL" id="CAKOGL010000008">
    <property type="protein sequence ID" value="CAH2089099.1"/>
    <property type="molecule type" value="Genomic_DNA"/>
</dbReference>
<protein>
    <recommendedName>
        <fullName evidence="9">Ig-like domain-containing protein</fullName>
    </recommendedName>
</protein>
<dbReference type="InterPro" id="IPR003598">
    <property type="entry name" value="Ig_sub2"/>
</dbReference>
<accession>A0AAU9TQU9</accession>
<sequence>MLILFLIAFESLKGDVQIKETVRNKVLELKEKHKTMYEGVGNRINKPYVDDGLEYPRNDKNKLAEISRIWIKYYECLSHLTQSLTKSLQLPNTIQRIYSGTVVRISCYLCVSPAEKDQITWLYAPSIKNVSFEIMKEKETAVQDIDLIIYNTRLEDAGVYQCRIGNSYSGMSVLEVTDKEPYIIVKSREGHPLPPKKIRRDIVIFTSWSPWSECSRCDLVGRRRRYGMCYVGLVDFDNHEVTPDSTNNETDILVDNEINDVFNAFSSGIPCRSRMLPASLKNLTSIRSRRNEIMIELCKVPCKNGIYEIRSQFGEVLEKVNNSAGFYSLHQKKPLQPPEIVRDILFVSPGEDLTITCPGTSLRDIPITWRKGTKLLSSKELIQTSERRAHLDVRDNIIFKFVENNDASVYSCWQDDILSGVVKLVVRSNPEYVYKRRFALIASIITLTMMLRSTKRYLHHRRRQMMR</sequence>
<feature type="domain" description="Ig-like" evidence="9">
    <location>
        <begin position="85"/>
        <end position="177"/>
    </location>
</feature>
<proteinExistence type="inferred from homology"/>
<comment type="caution">
    <text evidence="10">The sequence shown here is derived from an EMBL/GenBank/DDBJ whole genome shotgun (WGS) entry which is preliminary data.</text>
</comment>
<dbReference type="InterPro" id="IPR036179">
    <property type="entry name" value="Ig-like_dom_sf"/>
</dbReference>
<dbReference type="GO" id="GO:0016020">
    <property type="term" value="C:membrane"/>
    <property type="evidence" value="ECO:0007669"/>
    <property type="project" value="UniProtKB-SubCell"/>
</dbReference>
<dbReference type="Proteomes" id="UP001153954">
    <property type="component" value="Unassembled WGS sequence"/>
</dbReference>
<evidence type="ECO:0000256" key="2">
    <source>
        <dbReference type="ARBA" id="ARBA00008727"/>
    </source>
</evidence>
<dbReference type="SMART" id="SM00408">
    <property type="entry name" value="IGc2"/>
    <property type="match status" value="2"/>
</dbReference>
<comment type="similarity">
    <text evidence="2">Belongs to the FAM187 family.</text>
</comment>
<keyword evidence="6" id="KW-0472">Membrane</keyword>
<evidence type="ECO:0000313" key="10">
    <source>
        <dbReference type="EMBL" id="CAH2089099.1"/>
    </source>
</evidence>
<reference evidence="10" key="1">
    <citation type="submission" date="2022-03" db="EMBL/GenBank/DDBJ databases">
        <authorList>
            <person name="Tunstrom K."/>
        </authorList>
    </citation>
    <scope>NUCLEOTIDE SEQUENCE</scope>
</reference>
<dbReference type="InterPro" id="IPR013783">
    <property type="entry name" value="Ig-like_fold"/>
</dbReference>
<feature type="domain" description="Ig-like" evidence="9">
    <location>
        <begin position="338"/>
        <end position="412"/>
    </location>
</feature>
<dbReference type="PANTHER" id="PTHR32178">
    <property type="entry name" value="FAM187"/>
    <property type="match status" value="1"/>
</dbReference>
<evidence type="ECO:0000256" key="6">
    <source>
        <dbReference type="ARBA" id="ARBA00023136"/>
    </source>
</evidence>
<gene>
    <name evidence="10" type="ORF">EEDITHA_LOCUS5190</name>
</gene>
<evidence type="ECO:0000256" key="1">
    <source>
        <dbReference type="ARBA" id="ARBA00004479"/>
    </source>
</evidence>
<feature type="chain" id="PRO_5043560925" description="Ig-like domain-containing protein" evidence="8">
    <location>
        <begin position="19"/>
        <end position="467"/>
    </location>
</feature>
<keyword evidence="7" id="KW-0325">Glycoprotein</keyword>
<evidence type="ECO:0000256" key="3">
    <source>
        <dbReference type="ARBA" id="ARBA00022692"/>
    </source>
</evidence>
<dbReference type="PANTHER" id="PTHR32178:SF6">
    <property type="entry name" value="IG-LIKE DOMAIN-CONTAINING PROTEIN"/>
    <property type="match status" value="1"/>
</dbReference>
<dbReference type="InterPro" id="IPR003599">
    <property type="entry name" value="Ig_sub"/>
</dbReference>
<dbReference type="SMART" id="SM00409">
    <property type="entry name" value="IG"/>
    <property type="match status" value="2"/>
</dbReference>
<dbReference type="Gene3D" id="2.60.40.10">
    <property type="entry name" value="Immunoglobulins"/>
    <property type="match status" value="1"/>
</dbReference>
<keyword evidence="3" id="KW-0812">Transmembrane</keyword>
<dbReference type="AlphaFoldDB" id="A0AAU9TQU9"/>
<evidence type="ECO:0000256" key="8">
    <source>
        <dbReference type="SAM" id="SignalP"/>
    </source>
</evidence>
<dbReference type="InterPro" id="IPR039311">
    <property type="entry name" value="FAM187A/B"/>
</dbReference>
<evidence type="ECO:0000313" key="11">
    <source>
        <dbReference type="Proteomes" id="UP001153954"/>
    </source>
</evidence>
<dbReference type="PROSITE" id="PS50835">
    <property type="entry name" value="IG_LIKE"/>
    <property type="match status" value="2"/>
</dbReference>